<dbReference type="CDD" id="cd02516">
    <property type="entry name" value="CDP-ME_synthetase"/>
    <property type="match status" value="1"/>
</dbReference>
<dbReference type="SUPFAM" id="SSF53448">
    <property type="entry name" value="Nucleotide-diphospho-sugar transferases"/>
    <property type="match status" value="1"/>
</dbReference>
<proteinExistence type="inferred from homology"/>
<evidence type="ECO:0000313" key="7">
    <source>
        <dbReference type="EMBL" id="SUZ63815.1"/>
    </source>
</evidence>
<dbReference type="EC" id="2.7.7.60" evidence="3"/>
<dbReference type="InterPro" id="IPR050088">
    <property type="entry name" value="IspD/TarI_cytidylyltransf_bact"/>
</dbReference>
<dbReference type="Gene3D" id="3.90.550.10">
    <property type="entry name" value="Spore Coat Polysaccharide Biosynthesis Protein SpsA, Chain A"/>
    <property type="match status" value="1"/>
</dbReference>
<evidence type="ECO:0000256" key="6">
    <source>
        <dbReference type="ARBA" id="ARBA00023229"/>
    </source>
</evidence>
<dbReference type="PANTHER" id="PTHR32125:SF4">
    <property type="entry name" value="2-C-METHYL-D-ERYTHRITOL 4-PHOSPHATE CYTIDYLYLTRANSFERASE, CHLOROPLASTIC"/>
    <property type="match status" value="1"/>
</dbReference>
<dbReference type="NCBIfam" id="TIGR00453">
    <property type="entry name" value="ispD"/>
    <property type="match status" value="1"/>
</dbReference>
<sequence length="225" mass="25193">MVKVSAIIPAAGSGSRFGEEKQFKILRGRPLWAYTLDPFIKSSLINEIVFIVPETYINTVQSSESFIIASKKKEIKVIPGGPKRTDSVLNGLYSTKKTNGLVCIHDAARPFLRESFITETVNSCKDFDGAVLAIPSVDTIKIVKDEIVNKTIDRAIIWMAQTPQTFHRDKLLDAFKNNINVHVTDESTLMELSGYSIKIIYGDAENFKITNKLDWELAKIIVGRK</sequence>
<dbReference type="InterPro" id="IPR029044">
    <property type="entry name" value="Nucleotide-diphossugar_trans"/>
</dbReference>
<gene>
    <name evidence="7" type="ORF">METZ01_LOCUS16669</name>
</gene>
<dbReference type="InterPro" id="IPR018294">
    <property type="entry name" value="ISPD_synthase_CS"/>
</dbReference>
<dbReference type="HAMAP" id="MF_00108">
    <property type="entry name" value="IspD"/>
    <property type="match status" value="1"/>
</dbReference>
<keyword evidence="4" id="KW-0808">Transferase</keyword>
<evidence type="ECO:0000256" key="3">
    <source>
        <dbReference type="ARBA" id="ARBA00012526"/>
    </source>
</evidence>
<dbReference type="PROSITE" id="PS01295">
    <property type="entry name" value="ISPD"/>
    <property type="match status" value="1"/>
</dbReference>
<protein>
    <recommendedName>
        <fullName evidence="3">2-C-methyl-D-erythritol 4-phosphate cytidylyltransferase</fullName>
        <ecNumber evidence="3">2.7.7.60</ecNumber>
    </recommendedName>
</protein>
<keyword evidence="6" id="KW-0414">Isoprene biosynthesis</keyword>
<dbReference type="FunFam" id="3.90.550.10:FF:000003">
    <property type="entry name" value="2-C-methyl-D-erythritol 4-phosphate cytidylyltransferase"/>
    <property type="match status" value="1"/>
</dbReference>
<name>A0A381PA02_9ZZZZ</name>
<dbReference type="GO" id="GO:0050518">
    <property type="term" value="F:2-C-methyl-D-erythritol 4-phosphate cytidylyltransferase activity"/>
    <property type="evidence" value="ECO:0007669"/>
    <property type="project" value="UniProtKB-EC"/>
</dbReference>
<dbReference type="InterPro" id="IPR034683">
    <property type="entry name" value="IspD/TarI"/>
</dbReference>
<dbReference type="Pfam" id="PF01128">
    <property type="entry name" value="IspD"/>
    <property type="match status" value="1"/>
</dbReference>
<reference evidence="7" key="1">
    <citation type="submission" date="2018-05" db="EMBL/GenBank/DDBJ databases">
        <authorList>
            <person name="Lanie J.A."/>
            <person name="Ng W.-L."/>
            <person name="Kazmierczak K.M."/>
            <person name="Andrzejewski T.M."/>
            <person name="Davidsen T.M."/>
            <person name="Wayne K.J."/>
            <person name="Tettelin H."/>
            <person name="Glass J.I."/>
            <person name="Rusch D."/>
            <person name="Podicherti R."/>
            <person name="Tsui H.-C.T."/>
            <person name="Winkler M.E."/>
        </authorList>
    </citation>
    <scope>NUCLEOTIDE SEQUENCE</scope>
</reference>
<evidence type="ECO:0000256" key="4">
    <source>
        <dbReference type="ARBA" id="ARBA00022679"/>
    </source>
</evidence>
<dbReference type="PANTHER" id="PTHR32125">
    <property type="entry name" value="2-C-METHYL-D-ERYTHRITOL 4-PHOSPHATE CYTIDYLYLTRANSFERASE, CHLOROPLASTIC"/>
    <property type="match status" value="1"/>
</dbReference>
<comment type="similarity">
    <text evidence="2">Belongs to the IspD/TarI cytidylyltransferase family. IspD subfamily.</text>
</comment>
<dbReference type="UniPathway" id="UPA00056">
    <property type="reaction ID" value="UER00093"/>
</dbReference>
<dbReference type="GO" id="GO:0019288">
    <property type="term" value="P:isopentenyl diphosphate biosynthetic process, methylerythritol 4-phosphate pathway"/>
    <property type="evidence" value="ECO:0007669"/>
    <property type="project" value="UniProtKB-UniPathway"/>
</dbReference>
<comment type="pathway">
    <text evidence="1">Isoprenoid biosynthesis; isopentenyl diphosphate biosynthesis via DXP pathway; isopentenyl diphosphate from 1-deoxy-D-xylulose 5-phosphate: step 2/6.</text>
</comment>
<keyword evidence="5" id="KW-0548">Nucleotidyltransferase</keyword>
<accession>A0A381PA02</accession>
<organism evidence="7">
    <name type="scientific">marine metagenome</name>
    <dbReference type="NCBI Taxonomy" id="408172"/>
    <lineage>
        <taxon>unclassified sequences</taxon>
        <taxon>metagenomes</taxon>
        <taxon>ecological metagenomes</taxon>
    </lineage>
</organism>
<evidence type="ECO:0000256" key="1">
    <source>
        <dbReference type="ARBA" id="ARBA00004787"/>
    </source>
</evidence>
<dbReference type="InterPro" id="IPR001228">
    <property type="entry name" value="IspD"/>
</dbReference>
<dbReference type="EMBL" id="UINC01000926">
    <property type="protein sequence ID" value="SUZ63815.1"/>
    <property type="molecule type" value="Genomic_DNA"/>
</dbReference>
<dbReference type="AlphaFoldDB" id="A0A381PA02"/>
<evidence type="ECO:0000256" key="5">
    <source>
        <dbReference type="ARBA" id="ARBA00022695"/>
    </source>
</evidence>
<evidence type="ECO:0000256" key="2">
    <source>
        <dbReference type="ARBA" id="ARBA00009789"/>
    </source>
</evidence>